<keyword evidence="3" id="KW-1185">Reference proteome</keyword>
<dbReference type="EMBL" id="BDSP01000060">
    <property type="protein sequence ID" value="GAX13052.1"/>
    <property type="molecule type" value="Genomic_DNA"/>
</dbReference>
<feature type="region of interest" description="Disordered" evidence="1">
    <location>
        <begin position="544"/>
        <end position="570"/>
    </location>
</feature>
<protein>
    <submittedName>
        <fullName evidence="2">Uncharacterized protein</fullName>
    </submittedName>
</protein>
<organism evidence="2 3">
    <name type="scientific">Fistulifera solaris</name>
    <name type="common">Oleaginous diatom</name>
    <dbReference type="NCBI Taxonomy" id="1519565"/>
    <lineage>
        <taxon>Eukaryota</taxon>
        <taxon>Sar</taxon>
        <taxon>Stramenopiles</taxon>
        <taxon>Ochrophyta</taxon>
        <taxon>Bacillariophyta</taxon>
        <taxon>Bacillariophyceae</taxon>
        <taxon>Bacillariophycidae</taxon>
        <taxon>Naviculales</taxon>
        <taxon>Naviculaceae</taxon>
        <taxon>Fistulifera</taxon>
    </lineage>
</organism>
<feature type="compositionally biased region" description="Basic residues" evidence="1">
    <location>
        <begin position="559"/>
        <end position="570"/>
    </location>
</feature>
<proteinExistence type="predicted"/>
<dbReference type="AlphaFoldDB" id="A0A1Z5JGN7"/>
<evidence type="ECO:0000313" key="2">
    <source>
        <dbReference type="EMBL" id="GAX13052.1"/>
    </source>
</evidence>
<evidence type="ECO:0000313" key="3">
    <source>
        <dbReference type="Proteomes" id="UP000198406"/>
    </source>
</evidence>
<gene>
    <name evidence="2" type="ORF">FisN_2Hh532</name>
</gene>
<dbReference type="InParanoid" id="A0A1Z5JGN7"/>
<evidence type="ECO:0000256" key="1">
    <source>
        <dbReference type="SAM" id="MobiDB-lite"/>
    </source>
</evidence>
<dbReference type="OrthoDB" id="120976at2759"/>
<name>A0A1Z5JGN7_FISSO</name>
<accession>A0A1Z5JGN7</accession>
<sequence length="570" mass="65267">MNEQMMQEDPLLQLIPKEHLSSEQKSFRPTENKDGNDLQMYKMIREPTHLNDLDWKSYSKAATWRDNNTFICVCENDYHEPMRVQFEEPNVCFVLWVGRTRLLCAIYGKTKESALETAVFLWSLKELKETKVYLEAWTFEDDKCKKHGFDFAALQPNQLAQILDANPQREFELYTGTWSPELSVILATRPQPINLQLVKNHKCKEGFRFTDEGTAFINALANRKSSFGSLSISYDNDTTPFSRNNFERLLQMGKVVETLQIGRVGEECALLPFSANTKALAYKVYAKHMLSMNFRFLKIHAKDLRMTIYLDEVKDFCKFLVKFLHRLAKIGHFERLYFNFYHRDLGNGVLFEGHKIAQVAEAVNRVIAANAKLNHLDLSGTDFLVDTSSIIKIMTPCMESHKGLRTLKVGAYPPMDDSVFGESSDFDDDDSDDEDGFERLRRAPAWLDKLLHHNRKITVLDQEDNRCSNGPSTEQLYSLNAFYNGSAEIIKASPSVRSSLVGVTLVERATSNFQYGALLLSVHADVLCDFLHADTEEDGVAQPMEVDEEQEQTATHVPVSRKAKKMRESK</sequence>
<comment type="caution">
    <text evidence="2">The sequence shown here is derived from an EMBL/GenBank/DDBJ whole genome shotgun (WGS) entry which is preliminary data.</text>
</comment>
<dbReference type="Proteomes" id="UP000198406">
    <property type="component" value="Unassembled WGS sequence"/>
</dbReference>
<reference evidence="2 3" key="1">
    <citation type="journal article" date="2015" name="Plant Cell">
        <title>Oil accumulation by the oleaginous diatom Fistulifera solaris as revealed by the genome and transcriptome.</title>
        <authorList>
            <person name="Tanaka T."/>
            <person name="Maeda Y."/>
            <person name="Veluchamy A."/>
            <person name="Tanaka M."/>
            <person name="Abida H."/>
            <person name="Marechal E."/>
            <person name="Bowler C."/>
            <person name="Muto M."/>
            <person name="Sunaga Y."/>
            <person name="Tanaka M."/>
            <person name="Yoshino T."/>
            <person name="Taniguchi T."/>
            <person name="Fukuda Y."/>
            <person name="Nemoto M."/>
            <person name="Matsumoto M."/>
            <person name="Wong P.S."/>
            <person name="Aburatani S."/>
            <person name="Fujibuchi W."/>
        </authorList>
    </citation>
    <scope>NUCLEOTIDE SEQUENCE [LARGE SCALE GENOMIC DNA]</scope>
    <source>
        <strain evidence="2 3">JPCC DA0580</strain>
    </source>
</reference>